<dbReference type="PANTHER" id="PTHR10775:SF185">
    <property type="entry name" value="OS08G0208400 PROTEIN"/>
    <property type="match status" value="1"/>
</dbReference>
<reference evidence="1 2" key="1">
    <citation type="journal article" date="2017" name="Nat. Commun.">
        <title>Genome assembly with in vitro proximity ligation data and whole-genome triplication in lettuce.</title>
        <authorList>
            <person name="Reyes-Chin-Wo S."/>
            <person name="Wang Z."/>
            <person name="Yang X."/>
            <person name="Kozik A."/>
            <person name="Arikit S."/>
            <person name="Song C."/>
            <person name="Xia L."/>
            <person name="Froenicke L."/>
            <person name="Lavelle D.O."/>
            <person name="Truco M.J."/>
            <person name="Xia R."/>
            <person name="Zhu S."/>
            <person name="Xu C."/>
            <person name="Xu H."/>
            <person name="Xu X."/>
            <person name="Cox K."/>
            <person name="Korf I."/>
            <person name="Meyers B.C."/>
            <person name="Michelmore R.W."/>
        </authorList>
    </citation>
    <scope>NUCLEOTIDE SEQUENCE [LARGE SCALE GENOMIC DNA]</scope>
    <source>
        <strain evidence="2">cv. Salinas</strain>
        <tissue evidence="1">Seedlings</tissue>
    </source>
</reference>
<dbReference type="EMBL" id="NBSK02000005">
    <property type="protein sequence ID" value="KAJ0207531.1"/>
    <property type="molecule type" value="Genomic_DNA"/>
</dbReference>
<comment type="caution">
    <text evidence="1">The sequence shown here is derived from an EMBL/GenBank/DDBJ whole genome shotgun (WGS) entry which is preliminary data.</text>
</comment>
<keyword evidence="2" id="KW-1185">Reference proteome</keyword>
<sequence length="119" mass="14078">MYSLNFLEILFHIKMMDSSFDQHVELIRFAFPKYNISASYYEADKKFRKKELGYQSIHACKYDCALFWKDNDSMQNYEICNESILMDATTKVKKVSQKSVEVLLFDSQASMNVYLQIHS</sequence>
<proteinExistence type="predicted"/>
<protein>
    <submittedName>
        <fullName evidence="1">Uncharacterized protein</fullName>
    </submittedName>
</protein>
<dbReference type="PANTHER" id="PTHR10775">
    <property type="entry name" value="OS08G0208400 PROTEIN"/>
    <property type="match status" value="1"/>
</dbReference>
<evidence type="ECO:0000313" key="1">
    <source>
        <dbReference type="EMBL" id="KAJ0207531.1"/>
    </source>
</evidence>
<name>A0A9R1XCC8_LACSA</name>
<gene>
    <name evidence="1" type="ORF">LSAT_V11C500256470</name>
</gene>
<organism evidence="1 2">
    <name type="scientific">Lactuca sativa</name>
    <name type="common">Garden lettuce</name>
    <dbReference type="NCBI Taxonomy" id="4236"/>
    <lineage>
        <taxon>Eukaryota</taxon>
        <taxon>Viridiplantae</taxon>
        <taxon>Streptophyta</taxon>
        <taxon>Embryophyta</taxon>
        <taxon>Tracheophyta</taxon>
        <taxon>Spermatophyta</taxon>
        <taxon>Magnoliopsida</taxon>
        <taxon>eudicotyledons</taxon>
        <taxon>Gunneridae</taxon>
        <taxon>Pentapetalae</taxon>
        <taxon>asterids</taxon>
        <taxon>campanulids</taxon>
        <taxon>Asterales</taxon>
        <taxon>Asteraceae</taxon>
        <taxon>Cichorioideae</taxon>
        <taxon>Cichorieae</taxon>
        <taxon>Lactucinae</taxon>
        <taxon>Lactuca</taxon>
    </lineage>
</organism>
<evidence type="ECO:0000313" key="2">
    <source>
        <dbReference type="Proteomes" id="UP000235145"/>
    </source>
</evidence>
<accession>A0A9R1XCC8</accession>
<dbReference type="AlphaFoldDB" id="A0A9R1XCC8"/>
<dbReference type="Proteomes" id="UP000235145">
    <property type="component" value="Unassembled WGS sequence"/>
</dbReference>